<dbReference type="InterPro" id="IPR051205">
    <property type="entry name" value="UbiH/COQ6_monooxygenase"/>
</dbReference>
<dbReference type="InterPro" id="IPR011295">
    <property type="entry name" value="UbiH"/>
</dbReference>
<evidence type="ECO:0000256" key="2">
    <source>
        <dbReference type="ARBA" id="ARBA00004749"/>
    </source>
</evidence>
<dbReference type="InterPro" id="IPR036188">
    <property type="entry name" value="FAD/NAD-bd_sf"/>
</dbReference>
<dbReference type="InterPro" id="IPR010971">
    <property type="entry name" value="UbiH/COQ6"/>
</dbReference>
<dbReference type="EC" id="1.14.13.-" evidence="9"/>
<evidence type="ECO:0000313" key="10">
    <source>
        <dbReference type="Proteomes" id="UP001139488"/>
    </source>
</evidence>
<dbReference type="PANTHER" id="PTHR43876:SF8">
    <property type="entry name" value="2-OCTAPRENYL-6-METHOXYPHENOL HYDROXYLASE"/>
    <property type="match status" value="1"/>
</dbReference>
<dbReference type="GO" id="GO:0008681">
    <property type="term" value="F:2-octaprenyl-6-methoxyphenol hydroxylase activity"/>
    <property type="evidence" value="ECO:0007669"/>
    <property type="project" value="InterPro"/>
</dbReference>
<evidence type="ECO:0000256" key="3">
    <source>
        <dbReference type="ARBA" id="ARBA00005349"/>
    </source>
</evidence>
<dbReference type="PROSITE" id="PS01304">
    <property type="entry name" value="UBIH"/>
    <property type="match status" value="1"/>
</dbReference>
<dbReference type="NCBIfam" id="TIGR01984">
    <property type="entry name" value="UbiH"/>
    <property type="match status" value="1"/>
</dbReference>
<dbReference type="Pfam" id="PF01494">
    <property type="entry name" value="FAD_binding_3"/>
    <property type="match status" value="1"/>
</dbReference>
<keyword evidence="6 9" id="KW-0560">Oxidoreductase</keyword>
<gene>
    <name evidence="9" type="primary">ubiH</name>
    <name evidence="9" type="synonym">visB</name>
    <name evidence="9" type="ORF">LNL84_04145</name>
</gene>
<comment type="pathway">
    <text evidence="2">Cofactor biosynthesis; ubiquinone biosynthesis.</text>
</comment>
<accession>A0A9X1WCB6</accession>
<evidence type="ECO:0000313" key="9">
    <source>
        <dbReference type="EMBL" id="MCJ2376020.1"/>
    </source>
</evidence>
<feature type="domain" description="FAD-binding" evidence="8">
    <location>
        <begin position="26"/>
        <end position="330"/>
    </location>
</feature>
<evidence type="ECO:0000256" key="6">
    <source>
        <dbReference type="ARBA" id="ARBA00023002"/>
    </source>
</evidence>
<dbReference type="InterPro" id="IPR002938">
    <property type="entry name" value="FAD-bd"/>
</dbReference>
<dbReference type="NCBIfam" id="NF004356">
    <property type="entry name" value="PRK05732.1"/>
    <property type="match status" value="1"/>
</dbReference>
<evidence type="ECO:0000256" key="5">
    <source>
        <dbReference type="ARBA" id="ARBA00022827"/>
    </source>
</evidence>
<dbReference type="InterPro" id="IPR018168">
    <property type="entry name" value="Ubi_Hdrlase_CS"/>
</dbReference>
<evidence type="ECO:0000259" key="8">
    <source>
        <dbReference type="Pfam" id="PF01494"/>
    </source>
</evidence>
<evidence type="ECO:0000256" key="4">
    <source>
        <dbReference type="ARBA" id="ARBA00022630"/>
    </source>
</evidence>
<dbReference type="PANTHER" id="PTHR43876">
    <property type="entry name" value="UBIQUINONE BIOSYNTHESIS MONOOXYGENASE COQ6, MITOCHONDRIAL"/>
    <property type="match status" value="1"/>
</dbReference>
<comment type="similarity">
    <text evidence="3">Belongs to the UbiH/COQ6 family.</text>
</comment>
<reference evidence="9" key="1">
    <citation type="submission" date="2021-11" db="EMBL/GenBank/DDBJ databases">
        <title>Vibrio ZSDE26 sp. nov. and Vibrio ZSDZ34 sp. nov., isolated from coastal seawater in Qingdao.</title>
        <authorList>
            <person name="Zhang P."/>
        </authorList>
    </citation>
    <scope>NUCLEOTIDE SEQUENCE</scope>
    <source>
        <strain evidence="9">ZSDZ34</strain>
    </source>
</reference>
<dbReference type="PRINTS" id="PR00420">
    <property type="entry name" value="RNGMNOXGNASE"/>
</dbReference>
<comment type="caution">
    <text evidence="9">The sequence shown here is derived from an EMBL/GenBank/DDBJ whole genome shotgun (WGS) entry which is preliminary data.</text>
</comment>
<sequence length="384" mass="41856">MTGSTLALALSQINNGALNIAVVEPFHIDNHQHPGFDARSIALSYGTVEILKRFDIWSAIADHATPITHIHVSDRGHCGMTDFEAQQYGLSAMGYVVELATVGARLVELLKSKANIDWLCPSRVVDMSRSVDSVALTLAGESEETRVVHAKLVVAADGANSQIGELAKLTMTQMDFEQTAVIANVVTSKAHQGQAFERFTPHGPLALLPMSDARSSLVWCMPDTKAQEVCSLSGDEFLRRLQHQFGWRLGEFTKVGSVASYPLILTQRPQNVSHRIAVVGNAAQTLHPIAGQGFNLGIRDVATLVDSLQTNIMDLGDYANLSQFRQRREADRELTVSLTSSLVHTFSNDWPAMVVARNLGLAIMDNLSVVKSPLFKRTAGMVEI</sequence>
<dbReference type="GO" id="GO:0006744">
    <property type="term" value="P:ubiquinone biosynthetic process"/>
    <property type="evidence" value="ECO:0007669"/>
    <property type="project" value="InterPro"/>
</dbReference>
<dbReference type="EMBL" id="JAJNNZ010000002">
    <property type="protein sequence ID" value="MCJ2376020.1"/>
    <property type="molecule type" value="Genomic_DNA"/>
</dbReference>
<dbReference type="Proteomes" id="UP001139488">
    <property type="component" value="Unassembled WGS sequence"/>
</dbReference>
<keyword evidence="5" id="KW-0274">FAD</keyword>
<keyword evidence="10" id="KW-1185">Reference proteome</keyword>
<dbReference type="AlphaFoldDB" id="A0A9X1WCB6"/>
<keyword evidence="7" id="KW-0503">Monooxygenase</keyword>
<evidence type="ECO:0000256" key="7">
    <source>
        <dbReference type="ARBA" id="ARBA00023033"/>
    </source>
</evidence>
<evidence type="ECO:0000256" key="1">
    <source>
        <dbReference type="ARBA" id="ARBA00001974"/>
    </source>
</evidence>
<dbReference type="GO" id="GO:0071949">
    <property type="term" value="F:FAD binding"/>
    <property type="evidence" value="ECO:0007669"/>
    <property type="project" value="InterPro"/>
</dbReference>
<comment type="cofactor">
    <cofactor evidence="1">
        <name>FAD</name>
        <dbReference type="ChEBI" id="CHEBI:57692"/>
    </cofactor>
</comment>
<dbReference type="NCBIfam" id="TIGR01988">
    <property type="entry name" value="Ubi-OHases"/>
    <property type="match status" value="1"/>
</dbReference>
<organism evidence="9 10">
    <name type="scientific">Vibrio gelatinilyticus</name>
    <dbReference type="NCBI Taxonomy" id="2893468"/>
    <lineage>
        <taxon>Bacteria</taxon>
        <taxon>Pseudomonadati</taxon>
        <taxon>Pseudomonadota</taxon>
        <taxon>Gammaproteobacteria</taxon>
        <taxon>Vibrionales</taxon>
        <taxon>Vibrionaceae</taxon>
        <taxon>Vibrio</taxon>
    </lineage>
</organism>
<proteinExistence type="inferred from homology"/>
<dbReference type="SUPFAM" id="SSF51905">
    <property type="entry name" value="FAD/NAD(P)-binding domain"/>
    <property type="match status" value="1"/>
</dbReference>
<dbReference type="Gene3D" id="3.50.50.60">
    <property type="entry name" value="FAD/NAD(P)-binding domain"/>
    <property type="match status" value="2"/>
</dbReference>
<keyword evidence="4" id="KW-0285">Flavoprotein</keyword>
<protein>
    <submittedName>
        <fullName evidence="9">2-octaprenyl-6-methoxyphenyl hydroxylase</fullName>
        <ecNumber evidence="9">1.14.13.-</ecNumber>
    </submittedName>
</protein>
<name>A0A9X1WCB6_9VIBR</name>